<feature type="region of interest" description="Disordered" evidence="1">
    <location>
        <begin position="17"/>
        <end position="46"/>
    </location>
</feature>
<dbReference type="AlphaFoldDB" id="A0A5C3Q9E3"/>
<organism evidence="2 3">
    <name type="scientific">Pterulicium gracile</name>
    <dbReference type="NCBI Taxonomy" id="1884261"/>
    <lineage>
        <taxon>Eukaryota</taxon>
        <taxon>Fungi</taxon>
        <taxon>Dikarya</taxon>
        <taxon>Basidiomycota</taxon>
        <taxon>Agaricomycotina</taxon>
        <taxon>Agaricomycetes</taxon>
        <taxon>Agaricomycetidae</taxon>
        <taxon>Agaricales</taxon>
        <taxon>Pleurotineae</taxon>
        <taxon>Pterulaceae</taxon>
        <taxon>Pterulicium</taxon>
    </lineage>
</organism>
<proteinExistence type="predicted"/>
<feature type="region of interest" description="Disordered" evidence="1">
    <location>
        <begin position="117"/>
        <end position="172"/>
    </location>
</feature>
<accession>A0A5C3Q9E3</accession>
<sequence length="199" mass="22285">MEAASITIAPAFRYSVSDGGEAQPRQGALDRGGSAGVRVPPPSNASFDLQRPGKDTTWLLRCSVTVNCIRPTACWYYFGVSAADAIRLVIWKRSGRGIGTSRRSGRMPSVRSWFDKRHQATPRVGAASERKGWEMDRMRKIDRNPSDPKPRQTKRSSLIGRTGDIQSEQGSFERIRKNAVCRQWNNKEGPKSTDNRRGY</sequence>
<evidence type="ECO:0000313" key="2">
    <source>
        <dbReference type="EMBL" id="TFK98622.1"/>
    </source>
</evidence>
<evidence type="ECO:0000256" key="1">
    <source>
        <dbReference type="SAM" id="MobiDB-lite"/>
    </source>
</evidence>
<gene>
    <name evidence="2" type="ORF">BDV98DRAFT_584751</name>
</gene>
<dbReference type="EMBL" id="ML178838">
    <property type="protein sequence ID" value="TFK98622.1"/>
    <property type="molecule type" value="Genomic_DNA"/>
</dbReference>
<reference evidence="2 3" key="1">
    <citation type="journal article" date="2019" name="Nat. Ecol. Evol.">
        <title>Megaphylogeny resolves global patterns of mushroom evolution.</title>
        <authorList>
            <person name="Varga T."/>
            <person name="Krizsan K."/>
            <person name="Foldi C."/>
            <person name="Dima B."/>
            <person name="Sanchez-Garcia M."/>
            <person name="Sanchez-Ramirez S."/>
            <person name="Szollosi G.J."/>
            <person name="Szarkandi J.G."/>
            <person name="Papp V."/>
            <person name="Albert L."/>
            <person name="Andreopoulos W."/>
            <person name="Angelini C."/>
            <person name="Antonin V."/>
            <person name="Barry K.W."/>
            <person name="Bougher N.L."/>
            <person name="Buchanan P."/>
            <person name="Buyck B."/>
            <person name="Bense V."/>
            <person name="Catcheside P."/>
            <person name="Chovatia M."/>
            <person name="Cooper J."/>
            <person name="Damon W."/>
            <person name="Desjardin D."/>
            <person name="Finy P."/>
            <person name="Geml J."/>
            <person name="Haridas S."/>
            <person name="Hughes K."/>
            <person name="Justo A."/>
            <person name="Karasinski D."/>
            <person name="Kautmanova I."/>
            <person name="Kiss B."/>
            <person name="Kocsube S."/>
            <person name="Kotiranta H."/>
            <person name="LaButti K.M."/>
            <person name="Lechner B.E."/>
            <person name="Liimatainen K."/>
            <person name="Lipzen A."/>
            <person name="Lukacs Z."/>
            <person name="Mihaltcheva S."/>
            <person name="Morgado L.N."/>
            <person name="Niskanen T."/>
            <person name="Noordeloos M.E."/>
            <person name="Ohm R.A."/>
            <person name="Ortiz-Santana B."/>
            <person name="Ovrebo C."/>
            <person name="Racz N."/>
            <person name="Riley R."/>
            <person name="Savchenko A."/>
            <person name="Shiryaev A."/>
            <person name="Soop K."/>
            <person name="Spirin V."/>
            <person name="Szebenyi C."/>
            <person name="Tomsovsky M."/>
            <person name="Tulloss R.E."/>
            <person name="Uehling J."/>
            <person name="Grigoriev I.V."/>
            <person name="Vagvolgyi C."/>
            <person name="Papp T."/>
            <person name="Martin F.M."/>
            <person name="Miettinen O."/>
            <person name="Hibbett D.S."/>
            <person name="Nagy L.G."/>
        </authorList>
    </citation>
    <scope>NUCLEOTIDE SEQUENCE [LARGE SCALE GENOMIC DNA]</scope>
    <source>
        <strain evidence="2 3">CBS 309.79</strain>
    </source>
</reference>
<dbReference type="Proteomes" id="UP000305067">
    <property type="component" value="Unassembled WGS sequence"/>
</dbReference>
<keyword evidence="3" id="KW-1185">Reference proteome</keyword>
<protein>
    <submittedName>
        <fullName evidence="2">Uncharacterized protein</fullName>
    </submittedName>
</protein>
<feature type="compositionally biased region" description="Basic and acidic residues" evidence="1">
    <location>
        <begin position="128"/>
        <end position="150"/>
    </location>
</feature>
<evidence type="ECO:0000313" key="3">
    <source>
        <dbReference type="Proteomes" id="UP000305067"/>
    </source>
</evidence>
<name>A0A5C3Q9E3_9AGAR</name>